<evidence type="ECO:0000313" key="5">
    <source>
        <dbReference type="EMBL" id="KAK4535554.1"/>
    </source>
</evidence>
<comment type="caution">
    <text evidence="5">The sequence shown here is derived from an EMBL/GenBank/DDBJ whole genome shotgun (WGS) entry which is preliminary data.</text>
</comment>
<proteinExistence type="inferred from homology"/>
<dbReference type="InterPro" id="IPR055412">
    <property type="entry name" value="UVB_sens_C"/>
</dbReference>
<accession>A0AAV9ITI2</accession>
<dbReference type="InterPro" id="IPR054549">
    <property type="entry name" value="UVB_sens_RUS_dom"/>
</dbReference>
<evidence type="ECO:0000313" key="6">
    <source>
        <dbReference type="Proteomes" id="UP001301350"/>
    </source>
</evidence>
<dbReference type="PANTHER" id="PTHR12770">
    <property type="entry name" value="RUS1 FAMILY PROTEIN C16ORF58"/>
    <property type="match status" value="1"/>
</dbReference>
<dbReference type="Proteomes" id="UP001301350">
    <property type="component" value="Unassembled WGS sequence"/>
</dbReference>
<dbReference type="EMBL" id="JANCYW010000005">
    <property type="protein sequence ID" value="KAK4535554.1"/>
    <property type="molecule type" value="Genomic_DNA"/>
</dbReference>
<evidence type="ECO:0000259" key="4">
    <source>
        <dbReference type="Pfam" id="PF24160"/>
    </source>
</evidence>
<feature type="domain" description="Protein root UVB sensitive/RUS" evidence="3">
    <location>
        <begin position="121"/>
        <end position="352"/>
    </location>
</feature>
<evidence type="ECO:0000256" key="1">
    <source>
        <dbReference type="ARBA" id="ARBA00007558"/>
    </source>
</evidence>
<name>A0AAV9ITI2_CYACA</name>
<sequence length="519" mass="57618">MAFGLPWPPRSDPPGDGPRRPHRPHRLTRPRTRYSARRPWRWAITATAPSVPWTLSAFRTPSSPSTSASSAAPSADAAPVAYETDGQGHRRYYVYDPADRALQAHDVDPSPLHEWLNTAPERLQRQLRLVFLPEGFPHSVGPSYWNYSLWRGAQNVVSAMTAVLSTHALLSAVGLSSTSVAAATSWVLKDGIGQLGKLLTARRGRQFDADPKRYRLASDLLYDAGLSLEIVTPLFPQYFLALAAVGNFTKSVAITVGMACRNSVLSSFVLQGNLGDISAKNDAQNVVSNLTGMGLGIVTARSLPAQPRIRLAAFGALTAVYSFFNYKAMKAVKLCVLNRQRGALLADVFVRSRGREVWSARDANDRERIVPFLPEHFHRPPLRLGVALERVGALPPPRRRRTDRYVMALVDGEIRVALHEDATHDDLLRVLLQAAYVRRALGVRAGGAARCDDPRVHSALDLPRICFPRSLQQLDTRGIVEEARAHTDKHYAAFVKALRRRGWNTTTLQLAPERYRCRW</sequence>
<organism evidence="5 6">
    <name type="scientific">Cyanidium caldarium</name>
    <name type="common">Red alga</name>
    <dbReference type="NCBI Taxonomy" id="2771"/>
    <lineage>
        <taxon>Eukaryota</taxon>
        <taxon>Rhodophyta</taxon>
        <taxon>Bangiophyceae</taxon>
        <taxon>Cyanidiales</taxon>
        <taxon>Cyanidiaceae</taxon>
        <taxon>Cyanidium</taxon>
    </lineage>
</organism>
<evidence type="ECO:0000259" key="3">
    <source>
        <dbReference type="Pfam" id="PF04884"/>
    </source>
</evidence>
<feature type="region of interest" description="Disordered" evidence="2">
    <location>
        <begin position="1"/>
        <end position="34"/>
    </location>
</feature>
<feature type="compositionally biased region" description="Pro residues" evidence="2">
    <location>
        <begin position="1"/>
        <end position="16"/>
    </location>
</feature>
<feature type="domain" description="Root UVB sensitive protein C-terminal" evidence="4">
    <location>
        <begin position="357"/>
        <end position="519"/>
    </location>
</feature>
<gene>
    <name evidence="5" type="ORF">CDCA_CDCA05G1579</name>
</gene>
<dbReference type="Pfam" id="PF24160">
    <property type="entry name" value="UVB_sens_C"/>
    <property type="match status" value="1"/>
</dbReference>
<evidence type="ECO:0000256" key="2">
    <source>
        <dbReference type="SAM" id="MobiDB-lite"/>
    </source>
</evidence>
<dbReference type="PANTHER" id="PTHR12770:SF22">
    <property type="entry name" value="PROTEIN ROOT UVB SENSITIVE 1, CHLOROPLASTIC"/>
    <property type="match status" value="1"/>
</dbReference>
<feature type="compositionally biased region" description="Basic residues" evidence="2">
    <location>
        <begin position="20"/>
        <end position="34"/>
    </location>
</feature>
<reference evidence="5 6" key="1">
    <citation type="submission" date="2022-07" db="EMBL/GenBank/DDBJ databases">
        <title>Genome-wide signatures of adaptation to extreme environments.</title>
        <authorList>
            <person name="Cho C.H."/>
            <person name="Yoon H.S."/>
        </authorList>
    </citation>
    <scope>NUCLEOTIDE SEQUENCE [LARGE SCALE GENOMIC DNA]</scope>
    <source>
        <strain evidence="5 6">DBV 063 E5</strain>
    </source>
</reference>
<keyword evidence="6" id="KW-1185">Reference proteome</keyword>
<dbReference type="AlphaFoldDB" id="A0AAV9ITI2"/>
<feature type="compositionally biased region" description="Low complexity" evidence="2">
    <location>
        <begin position="56"/>
        <end position="81"/>
    </location>
</feature>
<dbReference type="InterPro" id="IPR006968">
    <property type="entry name" value="RUS_fam"/>
</dbReference>
<dbReference type="Pfam" id="PF04884">
    <property type="entry name" value="UVB_sens_prot"/>
    <property type="match status" value="1"/>
</dbReference>
<comment type="similarity">
    <text evidence="1">Belongs to the RUS1 family.</text>
</comment>
<feature type="region of interest" description="Disordered" evidence="2">
    <location>
        <begin position="55"/>
        <end position="82"/>
    </location>
</feature>
<protein>
    <submittedName>
        <fullName evidence="5">Uncharacterized protein</fullName>
    </submittedName>
</protein>